<dbReference type="InterPro" id="IPR022742">
    <property type="entry name" value="Hydrolase_4"/>
</dbReference>
<keyword evidence="3" id="KW-1185">Reference proteome</keyword>
<feature type="domain" description="Serine aminopeptidase S33" evidence="1">
    <location>
        <begin position="525"/>
        <end position="743"/>
    </location>
</feature>
<dbReference type="PANTHER" id="PTHR11614">
    <property type="entry name" value="PHOSPHOLIPASE-RELATED"/>
    <property type="match status" value="1"/>
</dbReference>
<dbReference type="SUPFAM" id="SSF53474">
    <property type="entry name" value="alpha/beta-Hydrolases"/>
    <property type="match status" value="1"/>
</dbReference>
<dbReference type="Gene3D" id="3.40.50.1820">
    <property type="entry name" value="alpha/beta hydrolase"/>
    <property type="match status" value="1"/>
</dbReference>
<dbReference type="InterPro" id="IPR029058">
    <property type="entry name" value="AB_hydrolase_fold"/>
</dbReference>
<comment type="caution">
    <text evidence="2">The sequence shown here is derived from an EMBL/GenBank/DDBJ whole genome shotgun (WGS) entry which is preliminary data.</text>
</comment>
<protein>
    <submittedName>
        <fullName evidence="2">Lysophospholipase</fullName>
    </submittedName>
</protein>
<evidence type="ECO:0000313" key="2">
    <source>
        <dbReference type="EMBL" id="MCQ8129458.1"/>
    </source>
</evidence>
<dbReference type="Proteomes" id="UP001524586">
    <property type="component" value="Unassembled WGS sequence"/>
</dbReference>
<accession>A0ABT1U6H2</accession>
<dbReference type="Pfam" id="PF12146">
    <property type="entry name" value="Hydrolase_4"/>
    <property type="match status" value="1"/>
</dbReference>
<proteinExistence type="predicted"/>
<organism evidence="2 3">
    <name type="scientific">Methylomonas rivi</name>
    <dbReference type="NCBI Taxonomy" id="2952226"/>
    <lineage>
        <taxon>Bacteria</taxon>
        <taxon>Pseudomonadati</taxon>
        <taxon>Pseudomonadota</taxon>
        <taxon>Gammaproteobacteria</taxon>
        <taxon>Methylococcales</taxon>
        <taxon>Methylococcaceae</taxon>
        <taxon>Methylomonas</taxon>
    </lineage>
</organism>
<dbReference type="InterPro" id="IPR051044">
    <property type="entry name" value="MAG_DAG_Lipase"/>
</dbReference>
<reference evidence="2 3" key="1">
    <citation type="submission" date="2022-07" db="EMBL/GenBank/DDBJ databases">
        <title>Methylomonas rivi sp. nov., Methylomonas rosea sp. nov., Methylomonas aureus sp. nov. and Methylomonas subterranea sp. nov., four novel methanotrophs isolated from a freshwater creek and the deep terrestrial subsurface.</title>
        <authorList>
            <person name="Abin C."/>
            <person name="Sankaranarayanan K."/>
            <person name="Garner C."/>
            <person name="Sindelar R."/>
            <person name="Kotary K."/>
            <person name="Garner R."/>
            <person name="Barclay S."/>
            <person name="Lawson P."/>
            <person name="Krumholz L."/>
        </authorList>
    </citation>
    <scope>NUCLEOTIDE SEQUENCE [LARGE SCALE GENOMIC DNA]</scope>
    <source>
        <strain evidence="2 3">WSC-6</strain>
    </source>
</reference>
<dbReference type="EMBL" id="JANIBK010000074">
    <property type="protein sequence ID" value="MCQ8129458.1"/>
    <property type="molecule type" value="Genomic_DNA"/>
</dbReference>
<sequence>MKASHYPQDWPDIDTALFNRSVKLFSAVKNLLSVKFQLYADTQLLQGDIFLFNHFSRFETFIPQFLIFEKTGAYSCAIAAGEFFGTDSMLSNYLQHVGVFPHDHPRLFAMLAGQILRGRKVVVFPEGGMVKDRRVIDKQGEYSIYSRIAGNRRKQHTGPAVLGQGVQALKTAIRYAFQHEQVERLQHWKEILQFDNLDELMATALKPTLIVPANITFYPIRASENLLFKSVELFADSLSLRQAEELIIEGNIMLRDTDMDIRMSSPVDPCCVWDWRTRKLMELIAPGIREPDDVFQLRTAPRNWKQRLLGYFFQKNARCSRNRYMEKIYANVTINLSHLASTLIMSLIGDKRQTIEKSRFYSVLYIAIKQLQNNPDIHLHRSLLDPDEYGELVQGVSARFDQFICVAKQAELLIEQDGCYRFLPKLCADHDFDSIRLENPIAVYNNEAAPLRGVRNALLEADRVYRSMDARQLAAWHFDDEHLQLALEQEKYRCCGDGDFYCRETAVADPAPFFIIPKRGNGLGILLIHGLLASPAELRDYGRYLAEQGYTVLGVRLKGHGTSPYALRDIGYEQWFDSVRRGFNILKLHCTKLYLIGFSTGGALALKLAVENHPEIVGVVAVSVPVKFVDPAFMLVPLLHNANTLVRWLSSFEGVKPFIDNTPEHPDINYCGTPVRALYELRRLIQRLQALLPEVTTPSLLLYADRDPVVATDPSAADVFEWLGAAEKTLHIIESDRHGILMENIGNIWAVIDEFLMHRRAGQTGSQPTYSSTTRETES</sequence>
<gene>
    <name evidence="2" type="ORF">NP596_13425</name>
</gene>
<evidence type="ECO:0000259" key="1">
    <source>
        <dbReference type="Pfam" id="PF12146"/>
    </source>
</evidence>
<dbReference type="RefSeq" id="WP_256615890.1">
    <property type="nucleotide sequence ID" value="NZ_JANIBK010000074.1"/>
</dbReference>
<evidence type="ECO:0000313" key="3">
    <source>
        <dbReference type="Proteomes" id="UP001524586"/>
    </source>
</evidence>
<name>A0ABT1U6H2_9GAMM</name>